<evidence type="ECO:0000256" key="1">
    <source>
        <dbReference type="ARBA" id="ARBA00022801"/>
    </source>
</evidence>
<keyword evidence="8" id="KW-1185">Reference proteome</keyword>
<keyword evidence="1 6" id="KW-0378">Hydrolase</keyword>
<sequence>MSGSTLFPRETGEYIAKNAIYLKVNSTGVKNLTNEIVEAILSKRIILNQFAQHPLHPKATDAHVIEWYFVADTLNFCFWTPIEYNKYEVNGHTGYFALCAALNRALKEGSDITNPKFYSTLSFDALQHIFRSDDGSTQIPLLEQRLNCLQEVGKILLDKWQGKFENVLKSAQGSALKLLQLLVEQFPCFRDEAIYTGTRVGIYKRAQVLIGDLWSCFGGQGLGYFKDLHHITMFADYRVPQVLVHFGALEYSAQLMKILKSDQVLENGDPMEVEIRGASIYIVEQVKDAVLKLFQDKYPEIDISTINSIMIDHYLWSYRRQHAKDLDYIPFHKVLSIYY</sequence>
<evidence type="ECO:0000256" key="4">
    <source>
        <dbReference type="ARBA" id="ARBA00035393"/>
    </source>
</evidence>
<evidence type="ECO:0000256" key="6">
    <source>
        <dbReference type="RuleBase" id="RU365002"/>
    </source>
</evidence>
<dbReference type="VEuPathDB" id="VectorBase:GBRI029240"/>
<organism evidence="7 8">
    <name type="scientific">Glossina brevipalpis</name>
    <dbReference type="NCBI Taxonomy" id="37001"/>
    <lineage>
        <taxon>Eukaryota</taxon>
        <taxon>Metazoa</taxon>
        <taxon>Ecdysozoa</taxon>
        <taxon>Arthropoda</taxon>
        <taxon>Hexapoda</taxon>
        <taxon>Insecta</taxon>
        <taxon>Pterygota</taxon>
        <taxon>Neoptera</taxon>
        <taxon>Endopterygota</taxon>
        <taxon>Diptera</taxon>
        <taxon>Brachycera</taxon>
        <taxon>Muscomorpha</taxon>
        <taxon>Hippoboscoidea</taxon>
        <taxon>Glossinidae</taxon>
        <taxon>Glossina</taxon>
    </lineage>
</organism>
<dbReference type="InterPro" id="IPR019438">
    <property type="entry name" value="Q_salvage"/>
</dbReference>
<protein>
    <recommendedName>
        <fullName evidence="3 6">Queuosine 5'-phosphate N-glycosylase/hydrolase</fullName>
        <ecNumber evidence="6">3.2.2.-</ecNumber>
    </recommendedName>
    <alternativeName>
        <fullName evidence="4 6">Queuosine-nucleotide N-glycosylase/hydrolase</fullName>
    </alternativeName>
</protein>
<proteinExistence type="inferred from homology"/>
<dbReference type="STRING" id="37001.A0A1A9WR83"/>
<comment type="catalytic activity">
    <reaction evidence="5 6">
        <text>queuosine 5'-phosphate + H2O = queuine + D-ribose 5-phosphate</text>
        <dbReference type="Rhea" id="RHEA:75387"/>
        <dbReference type="ChEBI" id="CHEBI:15377"/>
        <dbReference type="ChEBI" id="CHEBI:17433"/>
        <dbReference type="ChEBI" id="CHEBI:78346"/>
        <dbReference type="ChEBI" id="CHEBI:194371"/>
    </reaction>
    <physiologicalReaction direction="left-to-right" evidence="5 6">
        <dbReference type="Rhea" id="RHEA:75388"/>
    </physiologicalReaction>
</comment>
<reference evidence="7" key="2">
    <citation type="submission" date="2020-05" db="UniProtKB">
        <authorList>
            <consortium name="EnsemblMetazoa"/>
        </authorList>
    </citation>
    <scope>IDENTIFICATION</scope>
    <source>
        <strain evidence="7">IAEA</strain>
    </source>
</reference>
<name>A0A1A9WR83_9MUSC</name>
<dbReference type="PANTHER" id="PTHR21314:SF0">
    <property type="entry name" value="QUEUOSINE 5'-PHOSPHATE N-GLYCOSYLASE_HYDROLASE"/>
    <property type="match status" value="1"/>
</dbReference>
<evidence type="ECO:0000313" key="7">
    <source>
        <dbReference type="EnsemblMetazoa" id="GBRI029240-PA"/>
    </source>
</evidence>
<evidence type="ECO:0000313" key="8">
    <source>
        <dbReference type="Proteomes" id="UP000091820"/>
    </source>
</evidence>
<dbReference type="EnsemblMetazoa" id="GBRI029240-RA">
    <property type="protein sequence ID" value="GBRI029240-PA"/>
    <property type="gene ID" value="GBRI029240"/>
</dbReference>
<evidence type="ECO:0000256" key="3">
    <source>
        <dbReference type="ARBA" id="ARBA00035306"/>
    </source>
</evidence>
<dbReference type="PANTHER" id="PTHR21314">
    <property type="entry name" value="QUEUOSINE 5'-PHOSPHATE N-GLYCOSYLASE_HYDROLASE-RELATED"/>
    <property type="match status" value="1"/>
</dbReference>
<dbReference type="Pfam" id="PF10343">
    <property type="entry name" value="Q_salvage"/>
    <property type="match status" value="1"/>
</dbReference>
<dbReference type="EC" id="3.2.2.-" evidence="6"/>
<dbReference type="GO" id="GO:0016787">
    <property type="term" value="F:hydrolase activity"/>
    <property type="evidence" value="ECO:0007669"/>
    <property type="project" value="UniProtKB-KW"/>
</dbReference>
<accession>A0A1A9WR83</accession>
<evidence type="ECO:0000256" key="5">
    <source>
        <dbReference type="ARBA" id="ARBA00048204"/>
    </source>
</evidence>
<comment type="function">
    <text evidence="6">Catalyzes the hydrolysis of queuosine 5'-phosphate, releasing the nucleobase queuine (q). Is required for salvage of queuine from exogenous queuosine (Q) that is imported and then converted to queuosine 5'-phosphate intracellularly.</text>
</comment>
<dbReference type="AlphaFoldDB" id="A0A1A9WR83"/>
<dbReference type="Proteomes" id="UP000091820">
    <property type="component" value="Unassembled WGS sequence"/>
</dbReference>
<dbReference type="GO" id="GO:0006400">
    <property type="term" value="P:tRNA modification"/>
    <property type="evidence" value="ECO:0007669"/>
    <property type="project" value="TreeGrafter"/>
</dbReference>
<comment type="similarity">
    <text evidence="2 6">Belongs to the QNG1 protein family.</text>
</comment>
<reference evidence="8" key="1">
    <citation type="submission" date="2014-03" db="EMBL/GenBank/DDBJ databases">
        <authorList>
            <person name="Aksoy S."/>
            <person name="Warren W."/>
            <person name="Wilson R.K."/>
        </authorList>
    </citation>
    <scope>NUCLEOTIDE SEQUENCE [LARGE SCALE GENOMIC DNA]</scope>
    <source>
        <strain evidence="8">IAEA</strain>
    </source>
</reference>
<evidence type="ECO:0000256" key="2">
    <source>
        <dbReference type="ARBA" id="ARBA00035119"/>
    </source>
</evidence>